<reference evidence="1 2" key="1">
    <citation type="submission" date="2019-10" db="EMBL/GenBank/DDBJ databases">
        <title>Taxonomy of Antarctic Massilia spp.: description of Massilia rubra sp. nov., Massilia aquatica sp. nov., Massilia mucilaginosa sp. nov., Massilia frigida sp. nov. isolated from streams, lakes and regoliths.</title>
        <authorList>
            <person name="Holochova P."/>
            <person name="Sedlacek I."/>
            <person name="Kralova S."/>
            <person name="Maslanova I."/>
            <person name="Busse H.-J."/>
            <person name="Stankova E."/>
            <person name="Vrbovska V."/>
            <person name="Kovarovic V."/>
            <person name="Bartak M."/>
            <person name="Svec P."/>
            <person name="Pantucek R."/>
        </authorList>
    </citation>
    <scope>NUCLEOTIDE SEQUENCE [LARGE SCALE GENOMIC DNA]</scope>
    <source>
        <strain evidence="1 2">CCM 8695</strain>
    </source>
</reference>
<protein>
    <submittedName>
        <fullName evidence="1">Thioredoxin</fullName>
    </submittedName>
</protein>
<comment type="caution">
    <text evidence="1">The sequence shown here is derived from an EMBL/GenBank/DDBJ whole genome shotgun (WGS) entry which is preliminary data.</text>
</comment>
<gene>
    <name evidence="1" type="ORF">F2P44_22150</name>
</gene>
<name>A0ABX0NFA6_9BURK</name>
<proteinExistence type="predicted"/>
<dbReference type="Proteomes" id="UP000621455">
    <property type="component" value="Unassembled WGS sequence"/>
</dbReference>
<dbReference type="InterPro" id="IPR036249">
    <property type="entry name" value="Thioredoxin-like_sf"/>
</dbReference>
<organism evidence="1 2">
    <name type="scientific">Massilia frigida</name>
    <dbReference type="NCBI Taxonomy" id="2609281"/>
    <lineage>
        <taxon>Bacteria</taxon>
        <taxon>Pseudomonadati</taxon>
        <taxon>Pseudomonadota</taxon>
        <taxon>Betaproteobacteria</taxon>
        <taxon>Burkholderiales</taxon>
        <taxon>Oxalobacteraceae</taxon>
        <taxon>Telluria group</taxon>
        <taxon>Massilia</taxon>
    </lineage>
</organism>
<dbReference type="RefSeq" id="WP_167089522.1">
    <property type="nucleotide sequence ID" value="NZ_WHJG01000026.1"/>
</dbReference>
<keyword evidence="2" id="KW-1185">Reference proteome</keyword>
<accession>A0ABX0NFA6</accession>
<evidence type="ECO:0000313" key="2">
    <source>
        <dbReference type="Proteomes" id="UP000621455"/>
    </source>
</evidence>
<sequence>MNQHLDPWNDASLVAQRLSPPNARLHVLIGAEAWCATCRHVRPQYDALAAQASVDEVWLWLDLEDHSEFIGDYLPDTLPMLIAYHGTNLLGCVPVEGKAGSLGDLIHRIRSQGVLRDPSHDAAPDPGIRARLLVQDWAPE</sequence>
<evidence type="ECO:0000313" key="1">
    <source>
        <dbReference type="EMBL" id="NHZ81956.1"/>
    </source>
</evidence>
<dbReference type="SUPFAM" id="SSF52833">
    <property type="entry name" value="Thioredoxin-like"/>
    <property type="match status" value="1"/>
</dbReference>
<dbReference type="EMBL" id="WHJG01000026">
    <property type="protein sequence ID" value="NHZ81956.1"/>
    <property type="molecule type" value="Genomic_DNA"/>
</dbReference>